<keyword evidence="11 12" id="KW-0804">Transcription</keyword>
<dbReference type="SMART" id="SM00400">
    <property type="entry name" value="ZnF_CHCC"/>
    <property type="match status" value="1"/>
</dbReference>
<dbReference type="RefSeq" id="WP_148951878.1">
    <property type="nucleotide sequence ID" value="NZ_CP043312.1"/>
</dbReference>
<dbReference type="GO" id="GO:0005737">
    <property type="term" value="C:cytoplasm"/>
    <property type="evidence" value="ECO:0007669"/>
    <property type="project" value="TreeGrafter"/>
</dbReference>
<dbReference type="AlphaFoldDB" id="A0A5C0UIB7"/>
<dbReference type="InterPro" id="IPR006295">
    <property type="entry name" value="DNA_primase_DnaG"/>
</dbReference>
<dbReference type="InterPro" id="IPR034151">
    <property type="entry name" value="TOPRIM_DnaG_bac"/>
</dbReference>
<comment type="cofactor">
    <cofactor evidence="12 13 14">
        <name>Zn(2+)</name>
        <dbReference type="ChEBI" id="CHEBI:29105"/>
    </cofactor>
    <text evidence="12 13 14">Binds 1 zinc ion per monomer.</text>
</comment>
<dbReference type="Pfam" id="PF08275">
    <property type="entry name" value="DNAG_N"/>
    <property type="match status" value="1"/>
</dbReference>
<dbReference type="CDD" id="cd03364">
    <property type="entry name" value="TOPRIM_DnaG_primases"/>
    <property type="match status" value="1"/>
</dbReference>
<evidence type="ECO:0000259" key="16">
    <source>
        <dbReference type="PROSITE" id="PS50880"/>
    </source>
</evidence>
<proteinExistence type="inferred from homology"/>
<dbReference type="Pfam" id="PF01807">
    <property type="entry name" value="Zn_ribbon_DnaG"/>
    <property type="match status" value="1"/>
</dbReference>
<keyword evidence="8 12" id="KW-0862">Zinc</keyword>
<dbReference type="SUPFAM" id="SSF57783">
    <property type="entry name" value="Zinc beta-ribbon"/>
    <property type="match status" value="1"/>
</dbReference>
<dbReference type="GO" id="GO:1990077">
    <property type="term" value="C:primosome complex"/>
    <property type="evidence" value="ECO:0007669"/>
    <property type="project" value="UniProtKB-KW"/>
</dbReference>
<keyword evidence="4 12" id="KW-0548">Nucleotidyltransferase</keyword>
<keyword evidence="5 12" id="KW-0235">DNA replication</keyword>
<evidence type="ECO:0000256" key="15">
    <source>
        <dbReference type="SAM" id="MobiDB-lite"/>
    </source>
</evidence>
<feature type="region of interest" description="Disordered" evidence="15">
    <location>
        <begin position="562"/>
        <end position="582"/>
    </location>
</feature>
<dbReference type="Proteomes" id="UP000323844">
    <property type="component" value="Chromosome"/>
</dbReference>
<dbReference type="PANTHER" id="PTHR30313:SF2">
    <property type="entry name" value="DNA PRIMASE"/>
    <property type="match status" value="1"/>
</dbReference>
<feature type="domain" description="Toprim" evidence="16">
    <location>
        <begin position="249"/>
        <end position="331"/>
    </location>
</feature>
<comment type="catalytic activity">
    <reaction evidence="12">
        <text>ssDNA + n NTP = ssDNA/pppN(pN)n-1 hybrid + (n-1) diphosphate.</text>
        <dbReference type="EC" id="2.7.7.101"/>
    </reaction>
</comment>
<feature type="zinc finger region" description="CHC2-type" evidence="12 14">
    <location>
        <begin position="36"/>
        <end position="60"/>
    </location>
</feature>
<keyword evidence="7 12" id="KW-0863">Zinc-finger</keyword>
<keyword evidence="2 12" id="KW-0639">Primosome</keyword>
<dbReference type="InterPro" id="IPR030846">
    <property type="entry name" value="DnaG_bac"/>
</dbReference>
<dbReference type="SUPFAM" id="SSF56731">
    <property type="entry name" value="DNA primase core"/>
    <property type="match status" value="1"/>
</dbReference>
<evidence type="ECO:0000256" key="7">
    <source>
        <dbReference type="ARBA" id="ARBA00022771"/>
    </source>
</evidence>
<dbReference type="InterPro" id="IPR006171">
    <property type="entry name" value="TOPRIM_dom"/>
</dbReference>
<evidence type="ECO:0000256" key="2">
    <source>
        <dbReference type="ARBA" id="ARBA00022515"/>
    </source>
</evidence>
<dbReference type="InterPro" id="IPR050219">
    <property type="entry name" value="DnaG_primase"/>
</dbReference>
<keyword evidence="10 12" id="KW-0238">DNA-binding</keyword>
<reference evidence="17 18" key="1">
    <citation type="submission" date="2019-08" db="EMBL/GenBank/DDBJ databases">
        <title>Highly reduced genomes of protist endosymbionts show evolutionary convergence.</title>
        <authorList>
            <person name="George E."/>
            <person name="Husnik F."/>
            <person name="Tashyreva D."/>
            <person name="Prokopchuk G."/>
            <person name="Horak A."/>
            <person name="Kwong W.K."/>
            <person name="Lukes J."/>
            <person name="Keeling P.J."/>
        </authorList>
    </citation>
    <scope>NUCLEOTIDE SEQUENCE [LARGE SCALE GENOMIC DNA]</scope>
    <source>
        <strain evidence="17">1621</strain>
    </source>
</reference>
<dbReference type="InterPro" id="IPR002694">
    <property type="entry name" value="Znf_CHC2"/>
</dbReference>
<evidence type="ECO:0000256" key="3">
    <source>
        <dbReference type="ARBA" id="ARBA00022679"/>
    </source>
</evidence>
<dbReference type="EC" id="2.7.7.101" evidence="12"/>
<dbReference type="OrthoDB" id="9803773at2"/>
<keyword evidence="18" id="KW-1185">Reference proteome</keyword>
<evidence type="ECO:0000256" key="9">
    <source>
        <dbReference type="ARBA" id="ARBA00022842"/>
    </source>
</evidence>
<evidence type="ECO:0000256" key="14">
    <source>
        <dbReference type="PIRSR" id="PIRSR002811-1"/>
    </source>
</evidence>
<comment type="function">
    <text evidence="12 13">RNA polymerase that catalyzes the synthesis of short RNA molecules used as primers for DNA polymerase during DNA replication.</text>
</comment>
<dbReference type="InterPro" id="IPR036977">
    <property type="entry name" value="DNA_primase_Znf_CHC2"/>
</dbReference>
<evidence type="ECO:0000256" key="11">
    <source>
        <dbReference type="ARBA" id="ARBA00023163"/>
    </source>
</evidence>
<keyword evidence="1 12" id="KW-0240">DNA-directed RNA polymerase</keyword>
<organism evidence="17 18">
    <name type="scientific">Candidatus Sneabacter namystus</name>
    <dbReference type="NCBI Taxonomy" id="2601646"/>
    <lineage>
        <taxon>Bacteria</taxon>
        <taxon>Pseudomonadati</taxon>
        <taxon>Pseudomonadota</taxon>
        <taxon>Alphaproteobacteria</taxon>
        <taxon>Rickettsiales</taxon>
        <taxon>Rickettsiaceae</taxon>
        <taxon>Rickettsieae</taxon>
        <taxon>Candidatus Sneabacter</taxon>
    </lineage>
</organism>
<evidence type="ECO:0000313" key="18">
    <source>
        <dbReference type="Proteomes" id="UP000323844"/>
    </source>
</evidence>
<evidence type="ECO:0000256" key="1">
    <source>
        <dbReference type="ARBA" id="ARBA00022478"/>
    </source>
</evidence>
<dbReference type="InterPro" id="IPR037068">
    <property type="entry name" value="DNA_primase_core_N_sf"/>
</dbReference>
<evidence type="ECO:0000313" key="17">
    <source>
        <dbReference type="EMBL" id="QEK39517.1"/>
    </source>
</evidence>
<keyword evidence="3 12" id="KW-0808">Transferase</keyword>
<dbReference type="HAMAP" id="MF_00974">
    <property type="entry name" value="DNA_primase_DnaG"/>
    <property type="match status" value="1"/>
</dbReference>
<comment type="similarity">
    <text evidence="12 13">Belongs to the DnaG primase family.</text>
</comment>
<evidence type="ECO:0000256" key="6">
    <source>
        <dbReference type="ARBA" id="ARBA00022723"/>
    </source>
</evidence>
<dbReference type="PIRSF" id="PIRSF002811">
    <property type="entry name" value="DnaG"/>
    <property type="match status" value="1"/>
</dbReference>
<dbReference type="Gene3D" id="3.40.1360.10">
    <property type="match status" value="1"/>
</dbReference>
<dbReference type="GO" id="GO:0008270">
    <property type="term" value="F:zinc ion binding"/>
    <property type="evidence" value="ECO:0007669"/>
    <property type="project" value="UniProtKB-UniRule"/>
</dbReference>
<dbReference type="Gene3D" id="3.90.580.10">
    <property type="entry name" value="Zinc finger, CHC2-type domain"/>
    <property type="match status" value="1"/>
</dbReference>
<protein>
    <recommendedName>
        <fullName evidence="12 13">DNA primase</fullName>
        <ecNumber evidence="12">2.7.7.101</ecNumber>
    </recommendedName>
</protein>
<dbReference type="GO" id="GO:0003677">
    <property type="term" value="F:DNA binding"/>
    <property type="evidence" value="ECO:0007669"/>
    <property type="project" value="UniProtKB-KW"/>
</dbReference>
<comment type="domain">
    <text evidence="12">Contains an N-terminal zinc-binding domain, a central core domain that contains the primase activity, and a C-terminal DnaB-binding domain.</text>
</comment>
<gene>
    <name evidence="12 17" type="primary">dnaG</name>
    <name evidence="17" type="ORF">FZC37_01005</name>
</gene>
<dbReference type="NCBIfam" id="TIGR01391">
    <property type="entry name" value="dnaG"/>
    <property type="match status" value="1"/>
</dbReference>
<accession>A0A5C0UIB7</accession>
<dbReference type="PROSITE" id="PS50880">
    <property type="entry name" value="TOPRIM"/>
    <property type="match status" value="1"/>
</dbReference>
<dbReference type="SMART" id="SM00493">
    <property type="entry name" value="TOPRIM"/>
    <property type="match status" value="1"/>
</dbReference>
<dbReference type="FunFam" id="3.90.580.10:FF:000001">
    <property type="entry name" value="DNA primase"/>
    <property type="match status" value="1"/>
</dbReference>
<dbReference type="Pfam" id="PF13662">
    <property type="entry name" value="Toprim_4"/>
    <property type="match status" value="1"/>
</dbReference>
<dbReference type="KEGG" id="snay:FZC37_01005"/>
<evidence type="ECO:0000256" key="8">
    <source>
        <dbReference type="ARBA" id="ARBA00022833"/>
    </source>
</evidence>
<dbReference type="GO" id="GO:0000428">
    <property type="term" value="C:DNA-directed RNA polymerase complex"/>
    <property type="evidence" value="ECO:0007669"/>
    <property type="project" value="UniProtKB-KW"/>
</dbReference>
<name>A0A5C0UIB7_9RICK</name>
<evidence type="ECO:0000256" key="5">
    <source>
        <dbReference type="ARBA" id="ARBA00022705"/>
    </source>
</evidence>
<dbReference type="GO" id="GO:0006269">
    <property type="term" value="P:DNA replication, synthesis of primer"/>
    <property type="evidence" value="ECO:0007669"/>
    <property type="project" value="UniProtKB-UniRule"/>
</dbReference>
<dbReference type="InterPro" id="IPR013264">
    <property type="entry name" value="DNAG_N"/>
</dbReference>
<evidence type="ECO:0000256" key="12">
    <source>
        <dbReference type="HAMAP-Rule" id="MF_00974"/>
    </source>
</evidence>
<dbReference type="Gene3D" id="3.90.980.10">
    <property type="entry name" value="DNA primase, catalytic core, N-terminal domain"/>
    <property type="match status" value="1"/>
</dbReference>
<evidence type="ECO:0000256" key="13">
    <source>
        <dbReference type="PIRNR" id="PIRNR002811"/>
    </source>
</evidence>
<dbReference type="EMBL" id="CP043312">
    <property type="protein sequence ID" value="QEK39517.1"/>
    <property type="molecule type" value="Genomic_DNA"/>
</dbReference>
<evidence type="ECO:0000256" key="4">
    <source>
        <dbReference type="ARBA" id="ARBA00022695"/>
    </source>
</evidence>
<dbReference type="PANTHER" id="PTHR30313">
    <property type="entry name" value="DNA PRIMASE"/>
    <property type="match status" value="1"/>
</dbReference>
<dbReference type="GO" id="GO:0003899">
    <property type="term" value="F:DNA-directed RNA polymerase activity"/>
    <property type="evidence" value="ECO:0007669"/>
    <property type="project" value="UniProtKB-UniRule"/>
</dbReference>
<keyword evidence="9" id="KW-0460">Magnesium</keyword>
<comment type="subunit">
    <text evidence="12">Monomer. Interacts with DnaB.</text>
</comment>
<sequence>MSDSIFKIVKNTVDILEVVQKIVKLRKGGKSYSGLCPFHQEKTPSFHVNTENNFYKCFGCLESGDVIKFTSQIKGITYYEAAVQLAQEYNIQWQNKSYSDKETKTRQLLEDILELASDFFQKQIKKNVVQYLNNRNVSDQLIEDFNIGYAPGHDTLIQYLQSKKFTLDNMADAGLIAFTTNTSEYYEIFRQRIMLPIKNLRNATIGFGGRGISLNTVPKYLNSPETKLFNKSRILFAQEKAFPIGRKKNSIILVEGYFDVIAMHAAGYTNTVAALGTSITEKHLKTLWEYADEIVLCLDQDTAGKKALTRIMQIALGGISEVKKISVVYLPFNSDPDSAINDKKIDIKNLVESRLMLSEAIWKNTDTIPSSRTPEYISKIRTELKLLIHSIKDLTLRNDYNAFFKQKIKDKFYKKIAKRNKTHTQNTLPLNHNICSDSAIFTDIRDIELSLAALLLFYVELKSSEEEVSQVNELILDIHIQDQEIETLCQEILTKKLQGQCKYTDLKKTCTQILQEVIQYTPQKIESISTEACIEQMKTIANMHKLKMLEIELCDTTHSEDKNKAYSEEREELLSSIKNSPN</sequence>
<keyword evidence="6 12" id="KW-0479">Metal-binding</keyword>
<evidence type="ECO:0000256" key="10">
    <source>
        <dbReference type="ARBA" id="ARBA00023125"/>
    </source>
</evidence>